<evidence type="ECO:0000313" key="6">
    <source>
        <dbReference type="Proteomes" id="UP000756132"/>
    </source>
</evidence>
<dbReference type="InterPro" id="IPR000182">
    <property type="entry name" value="GNAT_dom"/>
</dbReference>
<feature type="domain" description="N-acetyltransferase" evidence="4">
    <location>
        <begin position="14"/>
        <end position="203"/>
    </location>
</feature>
<dbReference type="AlphaFoldDB" id="A0A9Q8P7I1"/>
<reference evidence="5" key="1">
    <citation type="submission" date="2021-12" db="EMBL/GenBank/DDBJ databases">
        <authorList>
            <person name="Zaccaron A."/>
            <person name="Stergiopoulos I."/>
        </authorList>
    </citation>
    <scope>NUCLEOTIDE SEQUENCE</scope>
    <source>
        <strain evidence="5">Race5_Kim</strain>
    </source>
</reference>
<dbReference type="GO" id="GO:0008080">
    <property type="term" value="F:N-acetyltransferase activity"/>
    <property type="evidence" value="ECO:0007669"/>
    <property type="project" value="InterPro"/>
</dbReference>
<dbReference type="OrthoDB" id="5043642at2759"/>
<keyword evidence="2" id="KW-0808">Transferase</keyword>
<evidence type="ECO:0000256" key="3">
    <source>
        <dbReference type="ARBA" id="ARBA00023315"/>
    </source>
</evidence>
<dbReference type="InterPro" id="IPR039135">
    <property type="entry name" value="NAT9-like"/>
</dbReference>
<gene>
    <name evidence="5" type="ORF">CLAFUR5_04701</name>
</gene>
<dbReference type="OMA" id="WHVPRYH"/>
<dbReference type="Pfam" id="PF13302">
    <property type="entry name" value="Acetyltransf_3"/>
    <property type="match status" value="1"/>
</dbReference>
<name>A0A9Q8P7I1_PASFU</name>
<dbReference type="KEGG" id="ffu:CLAFUR5_04701"/>
<dbReference type="RefSeq" id="XP_047760536.1">
    <property type="nucleotide sequence ID" value="XM_047903849.1"/>
</dbReference>
<evidence type="ECO:0000256" key="1">
    <source>
        <dbReference type="ARBA" id="ARBA00009342"/>
    </source>
</evidence>
<accession>A0A9Q8P7I1</accession>
<dbReference type="PANTHER" id="PTHR13256">
    <property type="entry name" value="N-ACETYLTRANSFERASE 9"/>
    <property type="match status" value="1"/>
</dbReference>
<keyword evidence="6" id="KW-1185">Reference proteome</keyword>
<dbReference type="InterPro" id="IPR016181">
    <property type="entry name" value="Acyl_CoA_acyltransferase"/>
</dbReference>
<proteinExistence type="inferred from homology"/>
<organism evidence="5 6">
    <name type="scientific">Passalora fulva</name>
    <name type="common">Tomato leaf mold</name>
    <name type="synonym">Cladosporium fulvum</name>
    <dbReference type="NCBI Taxonomy" id="5499"/>
    <lineage>
        <taxon>Eukaryota</taxon>
        <taxon>Fungi</taxon>
        <taxon>Dikarya</taxon>
        <taxon>Ascomycota</taxon>
        <taxon>Pezizomycotina</taxon>
        <taxon>Dothideomycetes</taxon>
        <taxon>Dothideomycetidae</taxon>
        <taxon>Mycosphaerellales</taxon>
        <taxon>Mycosphaerellaceae</taxon>
        <taxon>Fulvia</taxon>
    </lineage>
</organism>
<keyword evidence="3" id="KW-0012">Acyltransferase</keyword>
<evidence type="ECO:0000313" key="5">
    <source>
        <dbReference type="EMBL" id="UJO16170.1"/>
    </source>
</evidence>
<dbReference type="Gene3D" id="3.40.630.30">
    <property type="match status" value="1"/>
</dbReference>
<dbReference type="SUPFAM" id="SSF55729">
    <property type="entry name" value="Acyl-CoA N-acyltransferases (Nat)"/>
    <property type="match status" value="1"/>
</dbReference>
<dbReference type="Proteomes" id="UP000756132">
    <property type="component" value="Chromosome 4"/>
</dbReference>
<comment type="similarity">
    <text evidence="1">Belongs to the acetyltransferase family. GNAT subfamily.</text>
</comment>
<protein>
    <submittedName>
        <fullName evidence="5">N-acetyltransferase 9-like protein</fullName>
    </submittedName>
</protein>
<sequence length="242" mass="27530">MKLNAHTALSTPTLLLVPYSEHHVPHYHEWMKDPDLQSATASEPLSLEEEYAMQRSWRGDRDKLTFIICQPLRQKDDREQRPGMSHVRVGEDDSPERMIGDINLFLFDAEIEEGEREVEELGGSGSGSVVGEVELMIARKSLQRQGFGRAALLTFIDYIHTHWPDIAAEYAQSGAITPQLSFLRVKINQTNVGSIRLFEGVGFIRTTEEPNYFGELELRFVPDLEGLRKQKGWEEVVELGYG</sequence>
<dbReference type="PANTHER" id="PTHR13256:SF16">
    <property type="entry name" value="ALPHA_BETA-TUBULIN-N-ACETYLTRANSFERASE 9"/>
    <property type="match status" value="1"/>
</dbReference>
<dbReference type="GeneID" id="71984579"/>
<reference evidence="5" key="2">
    <citation type="journal article" date="2022" name="Microb. Genom.">
        <title>A chromosome-scale genome assembly of the tomato pathogen Cladosporium fulvum reveals a compartmentalized genome architecture and the presence of a dispensable chromosome.</title>
        <authorList>
            <person name="Zaccaron A.Z."/>
            <person name="Chen L.H."/>
            <person name="Samaras A."/>
            <person name="Stergiopoulos I."/>
        </authorList>
    </citation>
    <scope>NUCLEOTIDE SEQUENCE</scope>
    <source>
        <strain evidence="5">Race5_Kim</strain>
    </source>
</reference>
<evidence type="ECO:0000259" key="4">
    <source>
        <dbReference type="Pfam" id="PF13302"/>
    </source>
</evidence>
<dbReference type="EMBL" id="CP090166">
    <property type="protein sequence ID" value="UJO16170.1"/>
    <property type="molecule type" value="Genomic_DNA"/>
</dbReference>
<evidence type="ECO:0000256" key="2">
    <source>
        <dbReference type="ARBA" id="ARBA00022679"/>
    </source>
</evidence>